<proteinExistence type="predicted"/>
<keyword evidence="1" id="KW-0732">Signal</keyword>
<dbReference type="Proteomes" id="UP000245946">
    <property type="component" value="Unassembled WGS sequence"/>
</dbReference>
<dbReference type="PROSITE" id="PS01009">
    <property type="entry name" value="CRISP_1"/>
    <property type="match status" value="1"/>
</dbReference>
<evidence type="ECO:0000259" key="2">
    <source>
        <dbReference type="SMART" id="SM00198"/>
    </source>
</evidence>
<dbReference type="AlphaFoldDB" id="A0A316Z850"/>
<dbReference type="GeneID" id="37271703"/>
<sequence>MHAPRSLALALVALASSVAVSGNALPRQHARALGTPPAGLGVRAPGQELVAAAVEQVNDAPEEDLAPVELSHEPREPEVEARNLEKRASAARTAWLNAHNTVRAKHQVPALTYSAELAKYASQNARKCKFAHSGGPYGENLYASTQTSTSVRPNAVKAWADEVSLYDFSKPGYNSKTGHFTQVVWKNTKEVGCAVVDCPNESLGFGGYKGTGQVVFCEYRPPGNYVGATQFKANVLPAK</sequence>
<feature type="domain" description="SCP" evidence="2">
    <location>
        <begin position="90"/>
        <end position="227"/>
    </location>
</feature>
<evidence type="ECO:0000256" key="1">
    <source>
        <dbReference type="SAM" id="SignalP"/>
    </source>
</evidence>
<dbReference type="SMART" id="SM00198">
    <property type="entry name" value="SCP"/>
    <property type="match status" value="1"/>
</dbReference>
<dbReference type="STRING" id="58919.A0A316Z850"/>
<protein>
    <submittedName>
        <fullName evidence="3">PR-1-like protein</fullName>
    </submittedName>
</protein>
<dbReference type="PRINTS" id="PR00837">
    <property type="entry name" value="V5TPXLIKE"/>
</dbReference>
<accession>A0A316Z850</accession>
<dbReference type="SUPFAM" id="SSF55797">
    <property type="entry name" value="PR-1-like"/>
    <property type="match status" value="1"/>
</dbReference>
<name>A0A316Z850_9BASI</name>
<dbReference type="InterPro" id="IPR001283">
    <property type="entry name" value="CRISP-related"/>
</dbReference>
<dbReference type="Gene3D" id="3.40.33.10">
    <property type="entry name" value="CAP"/>
    <property type="match status" value="1"/>
</dbReference>
<dbReference type="GO" id="GO:0005576">
    <property type="term" value="C:extracellular region"/>
    <property type="evidence" value="ECO:0007669"/>
    <property type="project" value="InterPro"/>
</dbReference>
<dbReference type="InterPro" id="IPR014044">
    <property type="entry name" value="CAP_dom"/>
</dbReference>
<dbReference type="InterPro" id="IPR018244">
    <property type="entry name" value="Allrgn_V5/Tpx1_CS"/>
</dbReference>
<dbReference type="OrthoDB" id="337038at2759"/>
<feature type="signal peptide" evidence="1">
    <location>
        <begin position="1"/>
        <end position="22"/>
    </location>
</feature>
<dbReference type="EMBL" id="KZ819293">
    <property type="protein sequence ID" value="PWN97960.1"/>
    <property type="molecule type" value="Genomic_DNA"/>
</dbReference>
<dbReference type="InterPro" id="IPR035940">
    <property type="entry name" value="CAP_sf"/>
</dbReference>
<feature type="chain" id="PRO_5016292194" evidence="1">
    <location>
        <begin position="23"/>
        <end position="239"/>
    </location>
</feature>
<dbReference type="Pfam" id="PF00188">
    <property type="entry name" value="CAP"/>
    <property type="match status" value="1"/>
</dbReference>
<organism evidence="3 4">
    <name type="scientific">Tilletiopsis washingtonensis</name>
    <dbReference type="NCBI Taxonomy" id="58919"/>
    <lineage>
        <taxon>Eukaryota</taxon>
        <taxon>Fungi</taxon>
        <taxon>Dikarya</taxon>
        <taxon>Basidiomycota</taxon>
        <taxon>Ustilaginomycotina</taxon>
        <taxon>Exobasidiomycetes</taxon>
        <taxon>Entylomatales</taxon>
        <taxon>Entylomatales incertae sedis</taxon>
        <taxon>Tilletiopsis</taxon>
    </lineage>
</organism>
<keyword evidence="4" id="KW-1185">Reference proteome</keyword>
<evidence type="ECO:0000313" key="4">
    <source>
        <dbReference type="Proteomes" id="UP000245946"/>
    </source>
</evidence>
<dbReference type="PANTHER" id="PTHR10334">
    <property type="entry name" value="CYSTEINE-RICH SECRETORY PROTEIN-RELATED"/>
    <property type="match status" value="1"/>
</dbReference>
<dbReference type="RefSeq" id="XP_025598239.1">
    <property type="nucleotide sequence ID" value="XM_025744159.1"/>
</dbReference>
<gene>
    <name evidence="3" type="ORF">FA09DRAFT_338926</name>
</gene>
<evidence type="ECO:0000313" key="3">
    <source>
        <dbReference type="EMBL" id="PWN97960.1"/>
    </source>
</evidence>
<reference evidence="3 4" key="1">
    <citation type="journal article" date="2018" name="Mol. Biol. Evol.">
        <title>Broad Genomic Sampling Reveals a Smut Pathogenic Ancestry of the Fungal Clade Ustilaginomycotina.</title>
        <authorList>
            <person name="Kijpornyongpan T."/>
            <person name="Mondo S.J."/>
            <person name="Barry K."/>
            <person name="Sandor L."/>
            <person name="Lee J."/>
            <person name="Lipzen A."/>
            <person name="Pangilinan J."/>
            <person name="LaButti K."/>
            <person name="Hainaut M."/>
            <person name="Henrissat B."/>
            <person name="Grigoriev I.V."/>
            <person name="Spatafora J.W."/>
            <person name="Aime M.C."/>
        </authorList>
    </citation>
    <scope>NUCLEOTIDE SEQUENCE [LARGE SCALE GENOMIC DNA]</scope>
    <source>
        <strain evidence="3 4">MCA 4186</strain>
    </source>
</reference>